<keyword evidence="3" id="KW-1185">Reference proteome</keyword>
<dbReference type="InterPro" id="IPR025528">
    <property type="entry name" value="BrnA_antitoxin"/>
</dbReference>
<name>A0ABQ4U3U0_9HYPH</name>
<organism evidence="2 3">
    <name type="scientific">Methylobacterium trifolii</name>
    <dbReference type="NCBI Taxonomy" id="1003092"/>
    <lineage>
        <taxon>Bacteria</taxon>
        <taxon>Pseudomonadati</taxon>
        <taxon>Pseudomonadota</taxon>
        <taxon>Alphaproteobacteria</taxon>
        <taxon>Hyphomicrobiales</taxon>
        <taxon>Methylobacteriaceae</taxon>
        <taxon>Methylobacterium</taxon>
    </lineage>
</organism>
<evidence type="ECO:0000313" key="2">
    <source>
        <dbReference type="EMBL" id="GJE62129.1"/>
    </source>
</evidence>
<evidence type="ECO:0000313" key="3">
    <source>
        <dbReference type="Proteomes" id="UP001055057"/>
    </source>
</evidence>
<reference evidence="2" key="2">
    <citation type="submission" date="2021-08" db="EMBL/GenBank/DDBJ databases">
        <authorList>
            <person name="Tani A."/>
            <person name="Ola A."/>
            <person name="Ogura Y."/>
            <person name="Katsura K."/>
            <person name="Hayashi T."/>
        </authorList>
    </citation>
    <scope>NUCLEOTIDE SEQUENCE</scope>
    <source>
        <strain evidence="2">DSM 23632</strain>
    </source>
</reference>
<dbReference type="Proteomes" id="UP001055057">
    <property type="component" value="Unassembled WGS sequence"/>
</dbReference>
<reference evidence="2" key="1">
    <citation type="journal article" date="2021" name="Front. Microbiol.">
        <title>Comprehensive Comparative Genomics and Phenotyping of Methylobacterium Species.</title>
        <authorList>
            <person name="Alessa O."/>
            <person name="Ogura Y."/>
            <person name="Fujitani Y."/>
            <person name="Takami H."/>
            <person name="Hayashi T."/>
            <person name="Sahin N."/>
            <person name="Tani A."/>
        </authorList>
    </citation>
    <scope>NUCLEOTIDE SEQUENCE</scope>
    <source>
        <strain evidence="2">DSM 23632</strain>
    </source>
</reference>
<dbReference type="RefSeq" id="WP_238184755.1">
    <property type="nucleotide sequence ID" value="NZ_BPRB01000276.1"/>
</dbReference>
<proteinExistence type="predicted"/>
<sequence>MTLAPKRRPVRRLSDAEEAEVQAGIAADPDNPELTDAQLAEMRPAEDALPAGLYRALTKRGRPKSENKRVQVTLRMDPGVIEAFKSGGPGWQTRMNEVLERAARKIA</sequence>
<evidence type="ECO:0008006" key="4">
    <source>
        <dbReference type="Google" id="ProtNLM"/>
    </source>
</evidence>
<gene>
    <name evidence="2" type="ORF">MPOCJGCO_4259</name>
</gene>
<evidence type="ECO:0000256" key="1">
    <source>
        <dbReference type="SAM" id="MobiDB-lite"/>
    </source>
</evidence>
<dbReference type="EMBL" id="BPRB01000276">
    <property type="protein sequence ID" value="GJE62129.1"/>
    <property type="molecule type" value="Genomic_DNA"/>
</dbReference>
<comment type="caution">
    <text evidence="2">The sequence shown here is derived from an EMBL/GenBank/DDBJ whole genome shotgun (WGS) entry which is preliminary data.</text>
</comment>
<protein>
    <recommendedName>
        <fullName evidence="4">BrnA antitoxin family protein</fullName>
    </recommendedName>
</protein>
<feature type="region of interest" description="Disordered" evidence="1">
    <location>
        <begin position="1"/>
        <end position="32"/>
    </location>
</feature>
<accession>A0ABQ4U3U0</accession>
<feature type="compositionally biased region" description="Basic residues" evidence="1">
    <location>
        <begin position="1"/>
        <end position="11"/>
    </location>
</feature>
<dbReference type="Pfam" id="PF14384">
    <property type="entry name" value="BrnA_antitoxin"/>
    <property type="match status" value="1"/>
</dbReference>